<evidence type="ECO:0000259" key="14">
    <source>
        <dbReference type="PROSITE" id="PS52019"/>
    </source>
</evidence>
<dbReference type="InterPro" id="IPR016035">
    <property type="entry name" value="Acyl_Trfase/lysoPLipase"/>
</dbReference>
<comment type="pathway">
    <text evidence="1">Secondary metabolite biosynthesis; terpenoid biosynthesis.</text>
</comment>
<dbReference type="GO" id="GO:0044550">
    <property type="term" value="P:secondary metabolite biosynthetic process"/>
    <property type="evidence" value="ECO:0007669"/>
    <property type="project" value="UniProtKB-ARBA"/>
</dbReference>
<proteinExistence type="predicted"/>
<dbReference type="GO" id="GO:0031177">
    <property type="term" value="F:phosphopantetheine binding"/>
    <property type="evidence" value="ECO:0007669"/>
    <property type="project" value="InterPro"/>
</dbReference>
<dbReference type="EMBL" id="NAJM01000005">
    <property type="protein sequence ID" value="RVX74074.1"/>
    <property type="molecule type" value="Genomic_DNA"/>
</dbReference>
<keyword evidence="11" id="KW-0812">Transmembrane</keyword>
<dbReference type="SMART" id="SM00823">
    <property type="entry name" value="PKS_PP"/>
    <property type="match status" value="3"/>
</dbReference>
<dbReference type="GO" id="GO:0004315">
    <property type="term" value="F:3-oxoacyl-[acyl-carrier-protein] synthase activity"/>
    <property type="evidence" value="ECO:0007669"/>
    <property type="project" value="InterPro"/>
</dbReference>
<dbReference type="SUPFAM" id="SSF53335">
    <property type="entry name" value="S-adenosyl-L-methionine-dependent methyltransferases"/>
    <property type="match status" value="1"/>
</dbReference>
<dbReference type="Pfam" id="PF18558">
    <property type="entry name" value="HTH_51"/>
    <property type="match status" value="1"/>
</dbReference>
<evidence type="ECO:0000313" key="15">
    <source>
        <dbReference type="EMBL" id="RVX74074.1"/>
    </source>
</evidence>
<dbReference type="PROSITE" id="PS00012">
    <property type="entry name" value="PHOSPHOPANTETHEINE"/>
    <property type="match status" value="3"/>
</dbReference>
<evidence type="ECO:0000313" key="16">
    <source>
        <dbReference type="Proteomes" id="UP000288859"/>
    </source>
</evidence>
<name>A0A438NEE5_EXOME</name>
<dbReference type="Pfam" id="PF14765">
    <property type="entry name" value="PS-DH"/>
    <property type="match status" value="1"/>
</dbReference>
<dbReference type="Pfam" id="PF02801">
    <property type="entry name" value="Ketoacyl-synt_C"/>
    <property type="match status" value="1"/>
</dbReference>
<comment type="caution">
    <text evidence="15">The sequence shown here is derived from an EMBL/GenBank/DDBJ whole genome shotgun (WGS) entry which is preliminary data.</text>
</comment>
<accession>A0A438NEE5</accession>
<dbReference type="InterPro" id="IPR020845">
    <property type="entry name" value="AMP-binding_CS"/>
</dbReference>
<feature type="compositionally biased region" description="Polar residues" evidence="10">
    <location>
        <begin position="2782"/>
        <end position="2794"/>
    </location>
</feature>
<dbReference type="InterPro" id="IPR041068">
    <property type="entry name" value="HTH_51"/>
</dbReference>
<dbReference type="Pfam" id="PF20434">
    <property type="entry name" value="BD-FAE"/>
    <property type="match status" value="1"/>
</dbReference>
<dbReference type="CDD" id="cd00833">
    <property type="entry name" value="PKS"/>
    <property type="match status" value="1"/>
</dbReference>
<dbReference type="GO" id="GO:0004312">
    <property type="term" value="F:fatty acid synthase activity"/>
    <property type="evidence" value="ECO:0007669"/>
    <property type="project" value="TreeGrafter"/>
</dbReference>
<evidence type="ECO:0000256" key="10">
    <source>
        <dbReference type="SAM" id="MobiDB-lite"/>
    </source>
</evidence>
<dbReference type="InterPro" id="IPR014030">
    <property type="entry name" value="Ketoacyl_synth_N"/>
</dbReference>
<evidence type="ECO:0000259" key="12">
    <source>
        <dbReference type="PROSITE" id="PS50075"/>
    </source>
</evidence>
<dbReference type="InterPro" id="IPR014043">
    <property type="entry name" value="Acyl_transferase_dom"/>
</dbReference>
<feature type="region of interest" description="Disordered" evidence="10">
    <location>
        <begin position="2509"/>
        <end position="2534"/>
    </location>
</feature>
<keyword evidence="5" id="KW-0808">Transferase</keyword>
<dbReference type="Pfam" id="PF00501">
    <property type="entry name" value="AMP-binding"/>
    <property type="match status" value="1"/>
</dbReference>
<feature type="region of interest" description="Disordered" evidence="10">
    <location>
        <begin position="2749"/>
        <end position="2803"/>
    </location>
</feature>
<feature type="domain" description="Ketosynthase family 3 (KS3)" evidence="13">
    <location>
        <begin position="1268"/>
        <end position="1686"/>
    </location>
</feature>
<dbReference type="Gene3D" id="3.40.366.10">
    <property type="entry name" value="Malonyl-Coenzyme A Acyl Carrier Protein, domain 2"/>
    <property type="match status" value="2"/>
</dbReference>
<dbReference type="Pfam" id="PF07993">
    <property type="entry name" value="NAD_binding_4"/>
    <property type="match status" value="1"/>
</dbReference>
<dbReference type="Gene3D" id="3.40.50.12780">
    <property type="entry name" value="N-terminal domain of ligase-like"/>
    <property type="match status" value="1"/>
</dbReference>
<keyword evidence="11" id="KW-0472">Membrane</keyword>
<dbReference type="InterPro" id="IPR020841">
    <property type="entry name" value="PKS_Beta-ketoAc_synthase_dom"/>
</dbReference>
<feature type="region of interest" description="Disordered" evidence="10">
    <location>
        <begin position="2160"/>
        <end position="2185"/>
    </location>
</feature>
<evidence type="ECO:0000256" key="11">
    <source>
        <dbReference type="SAM" id="Phobius"/>
    </source>
</evidence>
<keyword evidence="7" id="KW-0511">Multifunctional enzyme</keyword>
<dbReference type="InterPro" id="IPR049551">
    <property type="entry name" value="PKS_DH_C"/>
</dbReference>
<evidence type="ECO:0008006" key="17">
    <source>
        <dbReference type="Google" id="ProtNLM"/>
    </source>
</evidence>
<dbReference type="GO" id="GO:0008168">
    <property type="term" value="F:methyltransferase activity"/>
    <property type="evidence" value="ECO:0007669"/>
    <property type="project" value="UniProtKB-KW"/>
</dbReference>
<dbReference type="Pfam" id="PF00698">
    <property type="entry name" value="Acyl_transf_1"/>
    <property type="match status" value="1"/>
</dbReference>
<feature type="domain" description="PKS/mFAS DH" evidence="14">
    <location>
        <begin position="2171"/>
        <end position="2483"/>
    </location>
</feature>
<keyword evidence="2" id="KW-0596">Phosphopantetheine</keyword>
<dbReference type="Gene3D" id="1.10.1200.10">
    <property type="entry name" value="ACP-like"/>
    <property type="match status" value="3"/>
</dbReference>
<evidence type="ECO:0000256" key="4">
    <source>
        <dbReference type="ARBA" id="ARBA00022603"/>
    </source>
</evidence>
<feature type="active site" description="Proton donor; for dehydratase activity" evidence="9">
    <location>
        <position position="2394"/>
    </location>
</feature>
<feature type="region of interest" description="C-terminal hotdog fold" evidence="9">
    <location>
        <begin position="2334"/>
        <end position="2483"/>
    </location>
</feature>
<feature type="active site" description="Proton acceptor; for dehydratase activity" evidence="9">
    <location>
        <position position="2206"/>
    </location>
</feature>
<dbReference type="Gene3D" id="3.40.50.720">
    <property type="entry name" value="NAD(P)-binding Rossmann-like Domain"/>
    <property type="match status" value="1"/>
</dbReference>
<dbReference type="InterPro" id="IPR049552">
    <property type="entry name" value="PKS_DH_N"/>
</dbReference>
<dbReference type="PROSITE" id="PS00606">
    <property type="entry name" value="KS3_1"/>
    <property type="match status" value="1"/>
</dbReference>
<feature type="transmembrane region" description="Helical" evidence="11">
    <location>
        <begin position="105"/>
        <end position="125"/>
    </location>
</feature>
<dbReference type="InterPro" id="IPR032088">
    <property type="entry name" value="SAT"/>
</dbReference>
<dbReference type="InterPro" id="IPR050091">
    <property type="entry name" value="PKS_NRPS_Biosynth_Enz"/>
</dbReference>
<dbReference type="Pfam" id="PF21089">
    <property type="entry name" value="PKS_DH_N"/>
    <property type="match status" value="1"/>
</dbReference>
<dbReference type="InterPro" id="IPR049900">
    <property type="entry name" value="PKS_mFAS_DH"/>
</dbReference>
<dbReference type="Pfam" id="PF00109">
    <property type="entry name" value="ketoacyl-synt"/>
    <property type="match status" value="1"/>
</dbReference>
<dbReference type="Gene3D" id="3.40.50.1820">
    <property type="entry name" value="alpha/beta hydrolase"/>
    <property type="match status" value="1"/>
</dbReference>
<dbReference type="GO" id="GO:0032259">
    <property type="term" value="P:methylation"/>
    <property type="evidence" value="ECO:0007669"/>
    <property type="project" value="UniProtKB-KW"/>
</dbReference>
<evidence type="ECO:0000256" key="5">
    <source>
        <dbReference type="ARBA" id="ARBA00022679"/>
    </source>
</evidence>
<evidence type="ECO:0000256" key="8">
    <source>
        <dbReference type="ARBA" id="ARBA00023315"/>
    </source>
</evidence>
<dbReference type="SUPFAM" id="SSF51735">
    <property type="entry name" value="NAD(P)-binding Rossmann-fold domains"/>
    <property type="match status" value="1"/>
</dbReference>
<dbReference type="PANTHER" id="PTHR43775:SF21">
    <property type="entry name" value="NON-REDUCING POLYKETIDE SYNTHASE AUSA-RELATED"/>
    <property type="match status" value="1"/>
</dbReference>
<dbReference type="Pfam" id="PF16073">
    <property type="entry name" value="SAT"/>
    <property type="match status" value="1"/>
</dbReference>
<dbReference type="InterPro" id="IPR013217">
    <property type="entry name" value="Methyltransf_12"/>
</dbReference>
<dbReference type="InterPro" id="IPR036736">
    <property type="entry name" value="ACP-like_sf"/>
</dbReference>
<feature type="domain" description="Carrier" evidence="12">
    <location>
        <begin position="535"/>
        <end position="620"/>
    </location>
</feature>
<dbReference type="Pfam" id="PF00550">
    <property type="entry name" value="PP-binding"/>
    <property type="match status" value="3"/>
</dbReference>
<dbReference type="InterPro" id="IPR036291">
    <property type="entry name" value="NAD(P)-bd_dom_sf"/>
</dbReference>
<keyword evidence="4" id="KW-0489">Methyltransferase</keyword>
<dbReference type="SUPFAM" id="SSF47336">
    <property type="entry name" value="ACP-like"/>
    <property type="match status" value="3"/>
</dbReference>
<dbReference type="SUPFAM" id="SSF53474">
    <property type="entry name" value="alpha/beta-Hydrolases"/>
    <property type="match status" value="1"/>
</dbReference>
<dbReference type="Pfam" id="PF08242">
    <property type="entry name" value="Methyltransf_12"/>
    <property type="match status" value="1"/>
</dbReference>
<organism evidence="15 16">
    <name type="scientific">Exophiala mesophila</name>
    <name type="common">Black yeast-like fungus</name>
    <dbReference type="NCBI Taxonomy" id="212818"/>
    <lineage>
        <taxon>Eukaryota</taxon>
        <taxon>Fungi</taxon>
        <taxon>Dikarya</taxon>
        <taxon>Ascomycota</taxon>
        <taxon>Pezizomycotina</taxon>
        <taxon>Eurotiomycetes</taxon>
        <taxon>Chaetothyriomycetidae</taxon>
        <taxon>Chaetothyriales</taxon>
        <taxon>Herpotrichiellaceae</taxon>
        <taxon>Exophiala</taxon>
    </lineage>
</organism>
<dbReference type="PROSITE" id="PS52004">
    <property type="entry name" value="KS3_2"/>
    <property type="match status" value="1"/>
</dbReference>
<dbReference type="SMART" id="SM00825">
    <property type="entry name" value="PKS_KS"/>
    <property type="match status" value="1"/>
</dbReference>
<dbReference type="InterPro" id="IPR018201">
    <property type="entry name" value="Ketoacyl_synth_AS"/>
</dbReference>
<sequence length="3503" mass="386297">MHFSRCVDKAIDPHRGASIRSLPELVDYNSKENSSYLFCIQGEASDDVDEALQTISHSEFQKACGRCAGNLVWTIAEIELPSQQQGRGFVKGRPVALFINSDVGLLIYMVALMGLGVPWVLLCSARLGSSALRHLLCTTNACAIIGSRKHRNVIETALRDFPNDVDPPGLYIQESYATFLKSPGQIDGPPEVSCQGHYIDETDRNVVILHSSGTTGMPKPVYWSHRQLLSFTTCHAFSSESEAEAPNMTTLPFYHLTGAKSLMTVPSILEGISLLPRGQGVEILASLNFVAFGGGLLKESVGSSMSAAGVKLLNHYGSTESGPLTPIFVPDAQYDWHFFRLRKDIEMELTETNGEGEGNTKMYTLKLRPHGWDVDFELQDELVRNHDSEELEFAAVGRKDELVVLSNGEKMSPEVIETYLSGQQNIADAVVFSNENSEVGVIIKPSIPVSKAERRAFRTSIWPFIVEVNKLTDGFAQIPSELMVLIVPDEIELPRSDKGSVLRREVYQLFQSDIEKTNAYVNDGEDDPFPKLCSQSLENYIQEVIQTKLNWKISSLNWSTSDDLFELGMDSLQALQLRRAVERLTRSSANGTIDSSMLTMDFIYRNPSVDKIATALRGARADVIYNTRSEQIVGFVETYSKFRPKCLPRVLITGGTGNLGAHMVAQLATDPAVAEVVCLNRPGLLRTGLNASDRQKAALESRGIFLENEHWLKIKVFECDTWKLRLGLNREDYNNLATDMTHILHNAWSVDFTQPLLYFEHQFQTLQNLIVLAQEMSLHRPSKKPRLLFVSSIAVVGSNPLLGMVNPIVEKPVELVECCNTSGYAEAKLLGYVRLGQITGSRHAGIWATKEHLPVLFQTAQLMGHLPAMEGTLSWLPVDIAAASISEIMFSDEAMQSRVQANASFRHQLAKIREAIKELQVLWQTMLDNDPRLNTVPGSECQKALVAWLDADDFPWSDEGMPNTFSMPFTVMIQVLQYLDFIHKHAGNITHSDILRGAAIGGTQGFCTGLLTAIAIAGAKDEETLIESCTVAMRLAFCIGAYVDLDGKFGSEQVDLCCIVCRWNTEDGHDTVLRILRNYPEAYISVVTGATDVTITTTKETLGSISRDMAREAMIAKQISLQGRYHTPRHADSFQRIISLCDTLPSLVFPPSHELKCPVLSNFDAQLLSQNQSLHAQALRCIMVETANWHLTLSAAVSQLIAMETPLCVIFGTNDCVPPSLARERGLKLMRMWTETSTIGERNPTRQSPADGPSESIFFNAPGYTYPDHAIAVVGMGCRFPGAQNLDEFWDIMRTGKSMCQGIPTNRFSATDQQRSTSKAQQFYGNFLDDVDCFDHRFFKKSSREAATMDPQQRLLLEVAYETVESSGYFTNNSSGTANNVGCYVGVCATDYNDNVASHPANAFSSLGTLRAFLSGKISHYFGWIGPSLTVDTACSSSAVAIHTACKAIEAGECIEALAGGVSIYTSPYFYENLAAASFLSPTGPTKPFDAAADGYCRGEGVGLVYLKKLSAAIKDKDPIQGVITASAVAQNANSTYITVPHSASQVELYKRVLSQSGLSPLQVSYVEAHGTGTPVGDPIEMQSIRQTFSGLQRRDSLAVSSVKGNIGHLEAASGVAALIKVCLMMQHRLIPVQANFKKLNPKIPPLPPDRIVIPMTTDEWSQEYPVACISNYGAAGSNAAIMVCSPPSRKSNVTNSKNRPTNQLRRVPISVSAASVESLSSYARALAQKCQKMDEAFPGKTLLPCIAFHLARRSNKSFAYSVSTTVTTVAEMIAWLYEQGKSAIPMETKSPARPVVMFFSGQVGQSVGLDRDLYESSPPLREFLDQCDGELRLRGLKGLYPEIFSFDPKSDIVDLHSMLFAAQYSCAMTWIASGLKVDAVVGHSFGQLTALCVSGILSLDDALAFVTGRASIIKRHWTGEKGVMIAVEGDLENIQGALSTLENTKTNYKVEIACYNGPQNYTLAGDLASIEALETQLRSSTTKAIKYRRIDVSHAFHSQFTETIIPVLKLSAEKLIMNRPNIHFEACSDLENWRKPSADLLAHHTRSPVYLNRAVERLAERFGPCTWLEVFSLSSYSRLLNQNLANPEHHRFVTSNLHNQDALGSLAYNTAALWENGHPARFWPFVAAPHEYDHIQLPPYQFEKSRHWLPLSVLGAHQEATPKDHASEPTPLLTRQHSPSDRDNHTATFSVNLTSMIYKDYVRGHAVLGEPLCPAPLYLEMVMMACQSWKENSHYNGQTVVMRDLVIKAPLGNDTSRQASLLLEEEPGRKNAWRFQVSSTASTAAVLTSQKPTVHASGYLEVDFSTTKGSATFQRYERLVKLKSFLDIQSNRQAVAIQGPLIYDIFARVVNYEQYYKGVRGIWSNDQRVVGEVTLLEKAALPHLSQSKPIAIDNFVQVAGLHVNALQGRPDSEVYVCTQIDEVVMGPEHFNNGASWIVCSESSSTDTGKVQNDIFVFDADKRTLVVMILGAEFSKVSTTILKKLLARANGATGQGMATVSAGKIASVDLSHTPRPIPPSYHDETTNSQRVDSSSSDTKAIATILGDLKAILVKIAEIPPKSLEDITIAFEDLGLDSLMSMELLGEINRHYGITMSSDEFAELSTVALLLDCVCRKKGLTSQKASSGLEVMNEMEAERSMLSASTPQSVTALSQMSTITPATSIETTSNGSGASQVSMLCSIVTEHLGLTKIDQSTNLTDAGLDSLLSIELVSDIQRAFGIDLDMNDLGPNPTFGQLAQLVVGPILTPREEPEKAKGGKMPTNALGTQVRRQNEPNGFLSGPRQTDGPNSSVTGDNARAQPDIDDKMNLHGAQQFFEDTRFDFDSLAGQSRFAGFWREVYPTQAKLVLAYVVEAFDKLGCSLESLQAGATIPATRHLPKYGKLHRQLLRILQDADVVVSNGTGTVRGEAKIDPRPSSLILSEIQSKFPQHVQEHKLLNITGSKLAECMDGSCDALKLLFRKKEDRDLLAEVYKNGPMYETATKLLGSFLLRTYDSLSAGLKGTIDILEIGGGTGGTTKHIVELLTLHKIPFTYTFTDLSSTLVAAARKTYEGNSTMKFMTLDIEKTPPQEIMGKFHTVISTNCVHATRNLEKSLRNIRSLLRPDGFVSLVEFTRNIYWFDLVFGLLEGWWLFEDGRQHVLANEMTWERDMKSAGFRHVSWTDGASEESRTLRIITGFPSEAEKDEFKPRATKWKPSIETLVWNQVGDTLLYADVYLPSERDSTPRPVALLFHGGGHVLFTKRDVGKKQIQLLLDKGLLPVSVEYRLCPEVNLIDGPMHDAREAVRWAREKLPRISFDHPVRADGSKVAVVGWSTGGHLAMSTAFTCPANNIQAPEAVLALDCPTDYESDCGSHWPQSKDFTDPRWRFVMHMNWKAQTLPFLLEGLPDKRMDEDGDFDRAPVRPQPPQELVASVSPFAQIVKGNYHSPTYLVHGSEDDFIPWEQSQKTFNALQKRGIPAGFSLIEGGTHLDGIFEQASEQCKNALRTGVDFIYEHVMVSKVDST</sequence>
<dbReference type="OrthoDB" id="429813at2759"/>
<dbReference type="InterPro" id="IPR042099">
    <property type="entry name" value="ANL_N_sf"/>
</dbReference>
<evidence type="ECO:0000256" key="6">
    <source>
        <dbReference type="ARBA" id="ARBA00022737"/>
    </source>
</evidence>
<dbReference type="InterPro" id="IPR006162">
    <property type="entry name" value="Ppantetheine_attach_site"/>
</dbReference>
<dbReference type="InterPro" id="IPR029058">
    <property type="entry name" value="AB_hydrolase_fold"/>
</dbReference>
<feature type="region of interest" description="N-terminal hotdog fold" evidence="9">
    <location>
        <begin position="2171"/>
        <end position="2308"/>
    </location>
</feature>
<dbReference type="PANTHER" id="PTHR43775">
    <property type="entry name" value="FATTY ACID SYNTHASE"/>
    <property type="match status" value="1"/>
</dbReference>
<dbReference type="InterPro" id="IPR001227">
    <property type="entry name" value="Ac_transferase_dom_sf"/>
</dbReference>
<dbReference type="InterPro" id="IPR000873">
    <property type="entry name" value="AMP-dep_synth/lig_dom"/>
</dbReference>
<dbReference type="GO" id="GO:0006633">
    <property type="term" value="P:fatty acid biosynthetic process"/>
    <property type="evidence" value="ECO:0007669"/>
    <property type="project" value="InterPro"/>
</dbReference>
<feature type="domain" description="Carrier" evidence="12">
    <location>
        <begin position="2670"/>
        <end position="2745"/>
    </location>
</feature>
<feature type="domain" description="Carrier" evidence="12">
    <location>
        <begin position="2542"/>
        <end position="2617"/>
    </location>
</feature>
<dbReference type="InterPro" id="IPR029063">
    <property type="entry name" value="SAM-dependent_MTases_sf"/>
</dbReference>
<dbReference type="SMART" id="SM00827">
    <property type="entry name" value="PKS_AT"/>
    <property type="match status" value="1"/>
</dbReference>
<dbReference type="InterPro" id="IPR016039">
    <property type="entry name" value="Thiolase-like"/>
</dbReference>
<dbReference type="InterPro" id="IPR014031">
    <property type="entry name" value="Ketoacyl_synth_C"/>
</dbReference>
<keyword evidence="6" id="KW-0677">Repeat</keyword>
<protein>
    <recommendedName>
        <fullName evidence="17">Carrier domain-containing protein</fullName>
    </recommendedName>
</protein>
<dbReference type="SUPFAM" id="SSF53901">
    <property type="entry name" value="Thiolase-like"/>
    <property type="match status" value="1"/>
</dbReference>
<evidence type="ECO:0000256" key="1">
    <source>
        <dbReference type="ARBA" id="ARBA00004721"/>
    </source>
</evidence>
<dbReference type="InterPro" id="IPR020806">
    <property type="entry name" value="PKS_PP-bd"/>
</dbReference>
<dbReference type="VEuPathDB" id="FungiDB:PV10_04114"/>
<evidence type="ECO:0000256" key="3">
    <source>
        <dbReference type="ARBA" id="ARBA00022553"/>
    </source>
</evidence>
<keyword evidence="8" id="KW-0012">Acyltransferase</keyword>
<dbReference type="SUPFAM" id="SSF55048">
    <property type="entry name" value="Probable ACP-binding domain of malonyl-CoA ACP transacylase"/>
    <property type="match status" value="1"/>
</dbReference>
<dbReference type="InterPro" id="IPR013120">
    <property type="entry name" value="FAR_NAD-bd"/>
</dbReference>
<gene>
    <name evidence="15" type="ORF">B0A52_01906</name>
</gene>
<dbReference type="PROSITE" id="PS00455">
    <property type="entry name" value="AMP_BINDING"/>
    <property type="match status" value="1"/>
</dbReference>
<keyword evidence="3" id="KW-0597">Phosphoprotein</keyword>
<dbReference type="VEuPathDB" id="FungiDB:PV10_07684"/>
<dbReference type="Gene3D" id="3.40.50.150">
    <property type="entry name" value="Vaccinia Virus protein VP39"/>
    <property type="match status" value="1"/>
</dbReference>
<dbReference type="PROSITE" id="PS52019">
    <property type="entry name" value="PKS_MFAS_DH"/>
    <property type="match status" value="1"/>
</dbReference>
<evidence type="ECO:0000259" key="13">
    <source>
        <dbReference type="PROSITE" id="PS52004"/>
    </source>
</evidence>
<dbReference type="PROSITE" id="PS50075">
    <property type="entry name" value="CARRIER"/>
    <property type="match status" value="3"/>
</dbReference>
<evidence type="ECO:0000256" key="2">
    <source>
        <dbReference type="ARBA" id="ARBA00022450"/>
    </source>
</evidence>
<dbReference type="Gene3D" id="3.10.129.110">
    <property type="entry name" value="Polyketide synthase dehydratase"/>
    <property type="match status" value="1"/>
</dbReference>
<evidence type="ECO:0000256" key="9">
    <source>
        <dbReference type="PROSITE-ProRule" id="PRU01363"/>
    </source>
</evidence>
<dbReference type="SUPFAM" id="SSF52151">
    <property type="entry name" value="FabD/lysophospholipase-like"/>
    <property type="match status" value="1"/>
</dbReference>
<dbReference type="InterPro" id="IPR049492">
    <property type="entry name" value="BD-FAE-like_dom"/>
</dbReference>
<dbReference type="Gene3D" id="3.40.47.10">
    <property type="match status" value="1"/>
</dbReference>
<dbReference type="Gene3D" id="3.30.70.3290">
    <property type="match status" value="1"/>
</dbReference>
<dbReference type="InterPro" id="IPR042104">
    <property type="entry name" value="PKS_dehydratase_sf"/>
</dbReference>
<reference evidence="15 16" key="1">
    <citation type="submission" date="2017-03" db="EMBL/GenBank/DDBJ databases">
        <title>Genomes of endolithic fungi from Antarctica.</title>
        <authorList>
            <person name="Coleine C."/>
            <person name="Masonjones S."/>
            <person name="Stajich J.E."/>
        </authorList>
    </citation>
    <scope>NUCLEOTIDE SEQUENCE [LARGE SCALE GENOMIC DNA]</scope>
    <source>
        <strain evidence="15 16">CCFEE 6314</strain>
    </source>
</reference>
<dbReference type="InterPro" id="IPR009081">
    <property type="entry name" value="PP-bd_ACP"/>
</dbReference>
<dbReference type="Proteomes" id="UP000288859">
    <property type="component" value="Unassembled WGS sequence"/>
</dbReference>
<keyword evidence="11" id="KW-1133">Transmembrane helix</keyword>
<dbReference type="Pfam" id="PF23562">
    <property type="entry name" value="AMP-binding_C_3"/>
    <property type="match status" value="1"/>
</dbReference>
<dbReference type="InterPro" id="IPR016036">
    <property type="entry name" value="Malonyl_transacylase_ACP-bd"/>
</dbReference>
<dbReference type="SUPFAM" id="SSF56801">
    <property type="entry name" value="Acetyl-CoA synthetase-like"/>
    <property type="match status" value="1"/>
</dbReference>
<evidence type="ECO:0000256" key="7">
    <source>
        <dbReference type="ARBA" id="ARBA00023268"/>
    </source>
</evidence>